<evidence type="ECO:0000256" key="1">
    <source>
        <dbReference type="SAM" id="MobiDB-lite"/>
    </source>
</evidence>
<protein>
    <submittedName>
        <fullName evidence="2">ORF34</fullName>
    </submittedName>
</protein>
<evidence type="ECO:0000313" key="2">
    <source>
        <dbReference type="EMBL" id="DBA11735.1"/>
    </source>
</evidence>
<name>A0AA48SF07_9VIRU</name>
<organism evidence="2">
    <name type="scientific">Malaco herpesvirus 1</name>
    <dbReference type="NCBI Taxonomy" id="3031797"/>
    <lineage>
        <taxon>Viruses</taxon>
        <taxon>Duplodnaviria</taxon>
        <taxon>Heunggongvirae</taxon>
        <taxon>Peploviricota</taxon>
        <taxon>Herviviricetes</taxon>
        <taxon>Herpesvirales</taxon>
        <taxon>Malacoherpesviridae</taxon>
    </lineage>
</organism>
<feature type="region of interest" description="Disordered" evidence="1">
    <location>
        <begin position="1"/>
        <end position="46"/>
    </location>
</feature>
<reference evidence="2" key="1">
    <citation type="journal article" date="2023" name="Front. Mar. Sci.">
        <title>Tracing the invertebrate herpesviruses in the global sequence datasets.</title>
        <authorList>
            <person name="Rosani U."/>
            <person name="Gaia M."/>
            <person name="Delmont T.O."/>
            <person name="Krupovic M."/>
        </authorList>
    </citation>
    <scope>NUCLEOTIDE SEQUENCE</scope>
    <source>
        <strain evidence="2">MalacoHV1/China/2018</strain>
    </source>
</reference>
<feature type="compositionally biased region" description="Low complexity" evidence="1">
    <location>
        <begin position="74"/>
        <end position="92"/>
    </location>
</feature>
<feature type="region of interest" description="Disordered" evidence="1">
    <location>
        <begin position="74"/>
        <end position="95"/>
    </location>
</feature>
<dbReference type="EMBL" id="BK063092">
    <property type="protein sequence ID" value="DBA11735.1"/>
    <property type="molecule type" value="Genomic_DNA"/>
</dbReference>
<feature type="compositionally biased region" description="Polar residues" evidence="1">
    <location>
        <begin position="111"/>
        <end position="125"/>
    </location>
</feature>
<proteinExistence type="predicted"/>
<feature type="region of interest" description="Disordered" evidence="1">
    <location>
        <begin position="111"/>
        <end position="141"/>
    </location>
</feature>
<reference evidence="2" key="2">
    <citation type="submission" date="2023-01" db="EMBL/GenBank/DDBJ databases">
        <authorList>
            <person name="Rosani U."/>
            <person name="Delmont T.O."/>
            <person name="Gaia M."/>
            <person name="Krupovic M."/>
        </authorList>
    </citation>
    <scope>NUCLEOTIDE SEQUENCE</scope>
    <source>
        <strain evidence="2">MalacoHV1/China/2018</strain>
    </source>
</reference>
<feature type="compositionally biased region" description="Polar residues" evidence="1">
    <location>
        <begin position="18"/>
        <end position="38"/>
    </location>
</feature>
<accession>A0AA48SF07</accession>
<sequence length="141" mass="13124">MVGSCSVSSGKLLGKNSIVGSSSPPVAPSKNGTSSSGNKPLPGVGGGLVQSISSSLSVGNKPLPGVGGGLVQSISSSLSSSGIRPGSNSNSSAIGDCGSYEGVGGTCISGTTGRSLTVSKSSNSAGIGVLPPISGSGAVKS</sequence>